<dbReference type="AlphaFoldDB" id="A0A7J7NDT3"/>
<feature type="non-terminal residue" evidence="1">
    <location>
        <position position="1"/>
    </location>
</feature>
<accession>A0A7J7NDT3</accession>
<comment type="caution">
    <text evidence="1">The sequence shown here is derived from an EMBL/GenBank/DDBJ whole genome shotgun (WGS) entry which is preliminary data.</text>
</comment>
<name>A0A7J7NDT3_9MAGN</name>
<organism evidence="1 2">
    <name type="scientific">Kingdonia uniflora</name>
    <dbReference type="NCBI Taxonomy" id="39325"/>
    <lineage>
        <taxon>Eukaryota</taxon>
        <taxon>Viridiplantae</taxon>
        <taxon>Streptophyta</taxon>
        <taxon>Embryophyta</taxon>
        <taxon>Tracheophyta</taxon>
        <taxon>Spermatophyta</taxon>
        <taxon>Magnoliopsida</taxon>
        <taxon>Ranunculales</taxon>
        <taxon>Circaeasteraceae</taxon>
        <taxon>Kingdonia</taxon>
    </lineage>
</organism>
<protein>
    <submittedName>
        <fullName evidence="1">Uncharacterized protein</fullName>
    </submittedName>
</protein>
<dbReference type="EMBL" id="JACGCM010000859">
    <property type="protein sequence ID" value="KAF6165132.1"/>
    <property type="molecule type" value="Genomic_DNA"/>
</dbReference>
<evidence type="ECO:0000313" key="1">
    <source>
        <dbReference type="EMBL" id="KAF6165132.1"/>
    </source>
</evidence>
<reference evidence="1 2" key="1">
    <citation type="journal article" date="2020" name="IScience">
        <title>Genome Sequencing of the Endangered Kingdonia uniflora (Circaeasteraceae, Ranunculales) Reveals Potential Mechanisms of Evolutionary Specialization.</title>
        <authorList>
            <person name="Sun Y."/>
            <person name="Deng T."/>
            <person name="Zhang A."/>
            <person name="Moore M.J."/>
            <person name="Landis J.B."/>
            <person name="Lin N."/>
            <person name="Zhang H."/>
            <person name="Zhang X."/>
            <person name="Huang J."/>
            <person name="Zhang X."/>
            <person name="Sun H."/>
            <person name="Wang H."/>
        </authorList>
    </citation>
    <scope>NUCLEOTIDE SEQUENCE [LARGE SCALE GENOMIC DNA]</scope>
    <source>
        <strain evidence="1">TB1705</strain>
        <tissue evidence="1">Leaf</tissue>
    </source>
</reference>
<keyword evidence="2" id="KW-1185">Reference proteome</keyword>
<evidence type="ECO:0000313" key="2">
    <source>
        <dbReference type="Proteomes" id="UP000541444"/>
    </source>
</evidence>
<gene>
    <name evidence="1" type="ORF">GIB67_000716</name>
</gene>
<proteinExistence type="predicted"/>
<sequence length="67" mass="7709">FHEHIIATGRALVLPGLQECVEAEYEVIVDIIFEENSLVFGQCGVFFDERLIGMEIKYPRILLCFAY</sequence>
<dbReference type="Proteomes" id="UP000541444">
    <property type="component" value="Unassembled WGS sequence"/>
</dbReference>